<dbReference type="AlphaFoldDB" id="A0A0A2CBD0"/>
<dbReference type="GO" id="GO:0046872">
    <property type="term" value="F:metal ion binding"/>
    <property type="evidence" value="ECO:0007669"/>
    <property type="project" value="UniProtKB-KW"/>
</dbReference>
<evidence type="ECO:0000256" key="9">
    <source>
        <dbReference type="ARBA" id="ARBA00049336"/>
    </source>
</evidence>
<dbReference type="FunFam" id="3.90.550.10:FF:000023">
    <property type="entry name" value="Glucose-1-phosphate thymidylyltransferase"/>
    <property type="match status" value="1"/>
</dbReference>
<evidence type="ECO:0000256" key="6">
    <source>
        <dbReference type="ARBA" id="ARBA00022695"/>
    </source>
</evidence>
<feature type="domain" description="Nucleotidyl transferase" evidence="11">
    <location>
        <begin position="4"/>
        <end position="238"/>
    </location>
</feature>
<dbReference type="InterPro" id="IPR005835">
    <property type="entry name" value="NTP_transferase_dom"/>
</dbReference>
<keyword evidence="5 10" id="KW-0808">Transferase</keyword>
<evidence type="ECO:0000259" key="11">
    <source>
        <dbReference type="Pfam" id="PF00483"/>
    </source>
</evidence>
<dbReference type="RefSeq" id="WP_036904361.1">
    <property type="nucleotide sequence ID" value="NZ_CP138967.1"/>
</dbReference>
<dbReference type="Proteomes" id="UP000030392">
    <property type="component" value="Unassembled WGS sequence"/>
</dbReference>
<dbReference type="GO" id="GO:0008879">
    <property type="term" value="F:glucose-1-phosphate thymidylyltransferase activity"/>
    <property type="evidence" value="ECO:0007669"/>
    <property type="project" value="UniProtKB-EC"/>
</dbReference>
<gene>
    <name evidence="12" type="ORF">EV03_0213</name>
</gene>
<evidence type="ECO:0000256" key="4">
    <source>
        <dbReference type="ARBA" id="ARBA00017654"/>
    </source>
</evidence>
<accession>A0A0A2CBD0</accession>
<evidence type="ECO:0000256" key="10">
    <source>
        <dbReference type="RuleBase" id="RU003706"/>
    </source>
</evidence>
<comment type="function">
    <text evidence="10">Catalyzes the formation of dTDP-glucose, from dTTP and glucose 1-phosphate, as well as its pyrophosphorolysis.</text>
</comment>
<dbReference type="InterPro" id="IPR005907">
    <property type="entry name" value="G1P_thy_trans_s"/>
</dbReference>
<protein>
    <recommendedName>
        <fullName evidence="4 10">Glucose-1-phosphate thymidylyltransferase</fullName>
        <ecNumber evidence="3 10">2.7.7.24</ecNumber>
    </recommendedName>
</protein>
<keyword evidence="7 10" id="KW-0479">Metal-binding</keyword>
<evidence type="ECO:0000256" key="7">
    <source>
        <dbReference type="ARBA" id="ARBA00022723"/>
    </source>
</evidence>
<evidence type="ECO:0000256" key="8">
    <source>
        <dbReference type="ARBA" id="ARBA00022842"/>
    </source>
</evidence>
<evidence type="ECO:0000256" key="5">
    <source>
        <dbReference type="ARBA" id="ARBA00022679"/>
    </source>
</evidence>
<comment type="caution">
    <text evidence="12">The sequence shown here is derived from an EMBL/GenBank/DDBJ whole genome shotgun (WGS) entry which is preliminary data.</text>
</comment>
<dbReference type="NCBIfam" id="TIGR01207">
    <property type="entry name" value="rmlA"/>
    <property type="match status" value="1"/>
</dbReference>
<dbReference type="CDD" id="cd02538">
    <property type="entry name" value="G1P_TT_short"/>
    <property type="match status" value="1"/>
</dbReference>
<evidence type="ECO:0000256" key="1">
    <source>
        <dbReference type="ARBA" id="ARBA00001946"/>
    </source>
</evidence>
<evidence type="ECO:0000313" key="13">
    <source>
        <dbReference type="Proteomes" id="UP000030392"/>
    </source>
</evidence>
<dbReference type="SUPFAM" id="SSF53448">
    <property type="entry name" value="Nucleotide-diphospho-sugar transferases"/>
    <property type="match status" value="1"/>
</dbReference>
<dbReference type="Gene3D" id="3.90.550.10">
    <property type="entry name" value="Spore Coat Polysaccharide Biosynthesis Protein SpsA, Chain A"/>
    <property type="match status" value="1"/>
</dbReference>
<dbReference type="EC" id="2.7.7.24" evidence="3 10"/>
<sequence length="296" mass="33370">MKRKGIILAGGTGSRLFPITKGVSKQLLPVYDKPMIYYPLSTLMLAGIEDILIITTPLDIIHFKDLLGNGNDWGIQINYEIQKKPKGIAEAFLIGEKFINHNPVALILGDNLFHGEDLINKLKKCAQTNIPTIFAYQVHDPERYGVIEFSNTGKVISIEEKPKNPKSSYAITGLYFFDQTVVEKAKIIKPSKRGELEITDINQMYLSEDNLKVELLSRGMAWLDTGTCDSLHEASSYIKTIEHRQGLKVGCPEEIAFKNGWINLDHLNSLASSLSKNGYGKYLKNLTNEHKRKRYI</sequence>
<comment type="cofactor">
    <cofactor evidence="1">
        <name>Mg(2+)</name>
        <dbReference type="ChEBI" id="CHEBI:18420"/>
    </cofactor>
</comment>
<evidence type="ECO:0000313" key="12">
    <source>
        <dbReference type="EMBL" id="KGG21894.1"/>
    </source>
</evidence>
<reference evidence="13" key="1">
    <citation type="journal article" date="2014" name="Sci. Data">
        <title>Genomes of diverse isolates of the marine cyanobacterium Prochlorococcus.</title>
        <authorList>
            <person name="Biller S."/>
            <person name="Berube P."/>
            <person name="Thompson J."/>
            <person name="Kelly L."/>
            <person name="Roggensack S."/>
            <person name="Awad L."/>
            <person name="Roache-Johnson K."/>
            <person name="Ding H."/>
            <person name="Giovannoni S.J."/>
            <person name="Moore L.R."/>
            <person name="Chisholm S.W."/>
        </authorList>
    </citation>
    <scope>NUCLEOTIDE SEQUENCE [LARGE SCALE GENOMIC DNA]</scope>
    <source>
        <strain evidence="13">PAC1</strain>
    </source>
</reference>
<organism evidence="12 13">
    <name type="scientific">Prochlorococcus marinus str. PAC1</name>
    <dbReference type="NCBI Taxonomy" id="59924"/>
    <lineage>
        <taxon>Bacteria</taxon>
        <taxon>Bacillati</taxon>
        <taxon>Cyanobacteriota</taxon>
        <taxon>Cyanophyceae</taxon>
        <taxon>Synechococcales</taxon>
        <taxon>Prochlorococcaceae</taxon>
        <taxon>Prochlorococcus</taxon>
    </lineage>
</organism>
<dbReference type="Pfam" id="PF00483">
    <property type="entry name" value="NTP_transferase"/>
    <property type="match status" value="1"/>
</dbReference>
<name>A0A0A2CBD0_PROMR</name>
<dbReference type="EMBL" id="JNAX01000004">
    <property type="protein sequence ID" value="KGG21894.1"/>
    <property type="molecule type" value="Genomic_DNA"/>
</dbReference>
<keyword evidence="8 10" id="KW-0460">Magnesium</keyword>
<dbReference type="InterPro" id="IPR029044">
    <property type="entry name" value="Nucleotide-diphossugar_trans"/>
</dbReference>
<dbReference type="PANTHER" id="PTHR43532:SF1">
    <property type="entry name" value="GLUCOSE-1-PHOSPHATE THYMIDYLYLTRANSFERASE 1"/>
    <property type="match status" value="1"/>
</dbReference>
<comment type="catalytic activity">
    <reaction evidence="9 10">
        <text>dTTP + alpha-D-glucose 1-phosphate + H(+) = dTDP-alpha-D-glucose + diphosphate</text>
        <dbReference type="Rhea" id="RHEA:15225"/>
        <dbReference type="ChEBI" id="CHEBI:15378"/>
        <dbReference type="ChEBI" id="CHEBI:33019"/>
        <dbReference type="ChEBI" id="CHEBI:37568"/>
        <dbReference type="ChEBI" id="CHEBI:57477"/>
        <dbReference type="ChEBI" id="CHEBI:58601"/>
        <dbReference type="EC" id="2.7.7.24"/>
    </reaction>
</comment>
<keyword evidence="6 10" id="KW-0548">Nucleotidyltransferase</keyword>
<proteinExistence type="inferred from homology"/>
<evidence type="ECO:0000256" key="2">
    <source>
        <dbReference type="ARBA" id="ARBA00010480"/>
    </source>
</evidence>
<evidence type="ECO:0000256" key="3">
    <source>
        <dbReference type="ARBA" id="ARBA00012461"/>
    </source>
</evidence>
<comment type="similarity">
    <text evidence="2 10">Belongs to the glucose-1-phosphate thymidylyltransferase family.</text>
</comment>
<dbReference type="PANTHER" id="PTHR43532">
    <property type="entry name" value="GLUCOSE-1-PHOSPHATE THYMIDYLYLTRANSFERASE"/>
    <property type="match status" value="1"/>
</dbReference>